<reference evidence="1 2" key="1">
    <citation type="submission" date="2020-06" db="EMBL/GenBank/DDBJ databases">
        <authorList>
            <person name="Li R."/>
            <person name="Bekaert M."/>
        </authorList>
    </citation>
    <scope>NUCLEOTIDE SEQUENCE [LARGE SCALE GENOMIC DNA]</scope>
    <source>
        <strain evidence="2">wild</strain>
    </source>
</reference>
<evidence type="ECO:0000313" key="2">
    <source>
        <dbReference type="Proteomes" id="UP000507470"/>
    </source>
</evidence>
<sequence length="428" mass="48996">MSTEDHLKMFHCLVDTGADVLRNLAEICLLDNKKKSFYQFLEDEKHYFYHQFEQKILCCECPPHGCTVSRGKIEAHVFNKVYEFKKERINKSHTVKNGMTNQKCLHAIHTRNVILDDLDLSDLNYFLWTKGKLIPQETAAIKIIMDTRNRICHPSSTTGIGLYELNNMWTELENAILDLSQPERYKNMVKMCIESHRERQERETGKILHGMNQIKETVKDELTKTRTDLTDESKEQTRMLRQLIGCFENLSVFAQASPQIGVDECQASGGNGQIIMTTTLELPSLSNEEQRQIVENFSSELKIGSEDKSITIDGKQVNSIVLDLRVSSSIFRDTETLRSALMALVREVVDKGNIDTTVQDTVYVTLTFNSRLSWHETEVLKGVLTPKMLDITDVESEGQMHNDTPGKINLLYSRSDVIRCFVSSEKQS</sequence>
<dbReference type="Proteomes" id="UP000507470">
    <property type="component" value="Unassembled WGS sequence"/>
</dbReference>
<gene>
    <name evidence="1" type="ORF">MCOR_55126</name>
</gene>
<accession>A0A6J8ETP1</accession>
<evidence type="ECO:0008006" key="3">
    <source>
        <dbReference type="Google" id="ProtNLM"/>
    </source>
</evidence>
<evidence type="ECO:0000313" key="1">
    <source>
        <dbReference type="EMBL" id="CAC5423126.1"/>
    </source>
</evidence>
<dbReference type="EMBL" id="CACVKT020009708">
    <property type="protein sequence ID" value="CAC5423126.1"/>
    <property type="molecule type" value="Genomic_DNA"/>
</dbReference>
<keyword evidence="2" id="KW-1185">Reference proteome</keyword>
<dbReference type="OrthoDB" id="10500370at2759"/>
<proteinExistence type="predicted"/>
<dbReference type="AlphaFoldDB" id="A0A6J8ETP1"/>
<organism evidence="1 2">
    <name type="scientific">Mytilus coruscus</name>
    <name type="common">Sea mussel</name>
    <dbReference type="NCBI Taxonomy" id="42192"/>
    <lineage>
        <taxon>Eukaryota</taxon>
        <taxon>Metazoa</taxon>
        <taxon>Spiralia</taxon>
        <taxon>Lophotrochozoa</taxon>
        <taxon>Mollusca</taxon>
        <taxon>Bivalvia</taxon>
        <taxon>Autobranchia</taxon>
        <taxon>Pteriomorphia</taxon>
        <taxon>Mytilida</taxon>
        <taxon>Mytiloidea</taxon>
        <taxon>Mytilidae</taxon>
        <taxon>Mytilinae</taxon>
        <taxon>Mytilus</taxon>
    </lineage>
</organism>
<protein>
    <recommendedName>
        <fullName evidence="3">DZIP3-like HEPN domain-containing protein</fullName>
    </recommendedName>
</protein>
<name>A0A6J8ETP1_MYTCO</name>